<dbReference type="EnsemblBacteria" id="ACA40276">
    <property type="protein sequence ID" value="ACA40276"/>
    <property type="gene ID" value="Bsph_2738"/>
</dbReference>
<dbReference type="HOGENOM" id="CLU_3235685_0_0_9"/>
<name>B1HZH9_LYSSC</name>
<proteinExistence type="predicted"/>
<reference evidence="1 2" key="1">
    <citation type="journal article" date="2008" name="J. Bacteriol.">
        <title>Complete genome sequence of the mosquitocidal bacterium Bacillus sphaericus C3-41 and comparison with those of closely related Bacillus species.</title>
        <authorList>
            <person name="Hu X."/>
            <person name="Fan W."/>
            <person name="Han B."/>
            <person name="Liu H."/>
            <person name="Zheng D."/>
            <person name="Li Q."/>
            <person name="Dong W."/>
            <person name="Yan J."/>
            <person name="Gao M."/>
            <person name="Berry C."/>
            <person name="Yuan Z."/>
        </authorList>
    </citation>
    <scope>NUCLEOTIDE SEQUENCE [LARGE SCALE GENOMIC DNA]</scope>
    <source>
        <strain evidence="1 2">C3-41</strain>
    </source>
</reference>
<evidence type="ECO:0000313" key="2">
    <source>
        <dbReference type="Proteomes" id="UP000002164"/>
    </source>
</evidence>
<accession>B1HZH9</accession>
<dbReference type="KEGG" id="lsp:Bsph_2738"/>
<gene>
    <name evidence="1" type="ordered locus">Bsph_2738</name>
</gene>
<sequence length="43" mass="5153">MKDKEKATDYFNSILQKWSFFGRLLLLRYFIHVENAVLSTSLE</sequence>
<dbReference type="AlphaFoldDB" id="B1HZH9"/>
<dbReference type="EMBL" id="CP000817">
    <property type="protein sequence ID" value="ACA40276.1"/>
    <property type="molecule type" value="Genomic_DNA"/>
</dbReference>
<dbReference type="Proteomes" id="UP000002164">
    <property type="component" value="Chromosome"/>
</dbReference>
<organism evidence="1 2">
    <name type="scientific">Lysinibacillus sphaericus (strain C3-41)</name>
    <dbReference type="NCBI Taxonomy" id="444177"/>
    <lineage>
        <taxon>Bacteria</taxon>
        <taxon>Bacillati</taxon>
        <taxon>Bacillota</taxon>
        <taxon>Bacilli</taxon>
        <taxon>Bacillales</taxon>
        <taxon>Bacillaceae</taxon>
        <taxon>Lysinibacillus</taxon>
    </lineage>
</organism>
<protein>
    <submittedName>
        <fullName evidence="1">Uncharacterized protein</fullName>
    </submittedName>
</protein>
<evidence type="ECO:0000313" key="1">
    <source>
        <dbReference type="EMBL" id="ACA40276.1"/>
    </source>
</evidence>